<organism evidence="1 2">
    <name type="scientific">Halorussus aquaticus</name>
    <dbReference type="NCBI Taxonomy" id="2953748"/>
    <lineage>
        <taxon>Archaea</taxon>
        <taxon>Methanobacteriati</taxon>
        <taxon>Methanobacteriota</taxon>
        <taxon>Stenosarchaea group</taxon>
        <taxon>Halobacteria</taxon>
        <taxon>Halobacteriales</taxon>
        <taxon>Haladaptataceae</taxon>
        <taxon>Halorussus</taxon>
    </lineage>
</organism>
<protein>
    <submittedName>
        <fullName evidence="1">Uncharacterized protein</fullName>
    </submittedName>
</protein>
<gene>
    <name evidence="1" type="ORF">ACFO9K_04215</name>
</gene>
<dbReference type="EMBL" id="JBHSHT010000001">
    <property type="protein sequence ID" value="MFC4823460.1"/>
    <property type="molecule type" value="Genomic_DNA"/>
</dbReference>
<accession>A0ABD5PY75</accession>
<dbReference type="AlphaFoldDB" id="A0ABD5PY75"/>
<name>A0ABD5PY75_9EURY</name>
<dbReference type="Proteomes" id="UP001595945">
    <property type="component" value="Unassembled WGS sequence"/>
</dbReference>
<evidence type="ECO:0000313" key="1">
    <source>
        <dbReference type="EMBL" id="MFC4823460.1"/>
    </source>
</evidence>
<evidence type="ECO:0000313" key="2">
    <source>
        <dbReference type="Proteomes" id="UP001595945"/>
    </source>
</evidence>
<comment type="caution">
    <text evidence="1">The sequence shown here is derived from an EMBL/GenBank/DDBJ whole genome shotgun (WGS) entry which is preliminary data.</text>
</comment>
<reference evidence="1 2" key="1">
    <citation type="journal article" date="2019" name="Int. J. Syst. Evol. Microbiol.">
        <title>The Global Catalogue of Microorganisms (GCM) 10K type strain sequencing project: providing services to taxonomists for standard genome sequencing and annotation.</title>
        <authorList>
            <consortium name="The Broad Institute Genomics Platform"/>
            <consortium name="The Broad Institute Genome Sequencing Center for Infectious Disease"/>
            <person name="Wu L."/>
            <person name="Ma J."/>
        </authorList>
    </citation>
    <scope>NUCLEOTIDE SEQUENCE [LARGE SCALE GENOMIC DNA]</scope>
    <source>
        <strain evidence="1 2">XZYJ18</strain>
    </source>
</reference>
<sequence>MTDAIDRFRREVETRIAAEFGSERDAERVADAAVRLRESEGVEWSPPFVAERMADAPGDRSVPEKWNWLLEYVGADVENVDEYRLRGGP</sequence>
<dbReference type="RefSeq" id="WP_254267069.1">
    <property type="nucleotide sequence ID" value="NZ_CP100400.1"/>
</dbReference>
<proteinExistence type="predicted"/>
<dbReference type="GeneID" id="73045489"/>
<keyword evidence="2" id="KW-1185">Reference proteome</keyword>